<feature type="region of interest" description="Disordered" evidence="1">
    <location>
        <begin position="259"/>
        <end position="297"/>
    </location>
</feature>
<proteinExistence type="predicted"/>
<gene>
    <name evidence="2" type="ORF">B0T25DRAFT_554597</name>
</gene>
<feature type="compositionally biased region" description="Low complexity" evidence="1">
    <location>
        <begin position="264"/>
        <end position="282"/>
    </location>
</feature>
<dbReference type="Proteomes" id="UP001275084">
    <property type="component" value="Unassembled WGS sequence"/>
</dbReference>
<dbReference type="AlphaFoldDB" id="A0AAJ0M925"/>
<comment type="caution">
    <text evidence="2">The sequence shown here is derived from an EMBL/GenBank/DDBJ whole genome shotgun (WGS) entry which is preliminary data.</text>
</comment>
<sequence>MGYRHQFWAVAQINGRYRTLAIAHSYHCGDTSAVQACSRLLQIFGSEKNRTLLLRDLDHAARQELSWWGAPAVPTTDNNAGEATDGDEEKMASFPCVATCLFLGAAFDSRPEPEPYLHPVYIVPHNLSPTEIHFANQSGCTIIDITDLQNLRYCFLFYPNPTGDEVQNGTQEEEEDESEEEEEDESEEEEEDESEEEKQNRLIYESLKGRPLTAEAYLACPILMEHDVKPDVHLGSWRLLTSNTLRDLWPQLAWPDLSKEQDEAQGQAQGQAQVQAQQQRQSQHQHDGSGEEGGATLWASSGISETDLLRQIQPDRETLDFSPFPQLSEPAVAELLETLSADCRQVITRVDISGNRNIGSTLVAKLLDLYPNIAVLTLLHTCPRNLSLASLHDLLANKDGGAYVELHHSELFSAAFTRMLTPVVSGDKSGSAPYQSLLGSLPNYHAPGGTVNRVLFLSVQMEDDIPKPSRRFAYDGEDFGDPYPQPLRLPGGGLRWSNLLAEKEFTAVESGWIFPFFHADIPLQDAFLDPRRLSEWLPRLLSYFATHGATIDKRYYQGGYATLGCACALAMGTEADWSVAPIPATAVTLSDIYKDGFDVTTRMMPIDASGWTLLILTEEDIDSSLYRDTCDVLRYAFVTRDASTGRVITCGPAGFYARATGQDGTCEMDMRIPEAIRGLVRECGPDEAEEVTGPFMEKREQLVKLADEKRSSQAFFMGIIRMASGALDQQMMMMMAQKRRG</sequence>
<name>A0AAJ0M925_9PEZI</name>
<evidence type="ECO:0000313" key="3">
    <source>
        <dbReference type="Proteomes" id="UP001275084"/>
    </source>
</evidence>
<keyword evidence="3" id="KW-1185">Reference proteome</keyword>
<feature type="compositionally biased region" description="Acidic residues" evidence="1">
    <location>
        <begin position="171"/>
        <end position="196"/>
    </location>
</feature>
<feature type="region of interest" description="Disordered" evidence="1">
    <location>
        <begin position="163"/>
        <end position="199"/>
    </location>
</feature>
<accession>A0AAJ0M925</accession>
<evidence type="ECO:0000256" key="1">
    <source>
        <dbReference type="SAM" id="MobiDB-lite"/>
    </source>
</evidence>
<dbReference type="EMBL" id="JAUIQD010000007">
    <property type="protein sequence ID" value="KAK3343544.1"/>
    <property type="molecule type" value="Genomic_DNA"/>
</dbReference>
<reference evidence="2" key="2">
    <citation type="submission" date="2023-06" db="EMBL/GenBank/DDBJ databases">
        <authorList>
            <consortium name="Lawrence Berkeley National Laboratory"/>
            <person name="Haridas S."/>
            <person name="Hensen N."/>
            <person name="Bonometti L."/>
            <person name="Westerberg I."/>
            <person name="Brannstrom I.O."/>
            <person name="Guillou S."/>
            <person name="Cros-Aarteil S."/>
            <person name="Calhoun S."/>
            <person name="Kuo A."/>
            <person name="Mondo S."/>
            <person name="Pangilinan J."/>
            <person name="Riley R."/>
            <person name="Labutti K."/>
            <person name="Andreopoulos B."/>
            <person name="Lipzen A."/>
            <person name="Chen C."/>
            <person name="Yanf M."/>
            <person name="Daum C."/>
            <person name="Ng V."/>
            <person name="Clum A."/>
            <person name="Steindorff A."/>
            <person name="Ohm R."/>
            <person name="Martin F."/>
            <person name="Silar P."/>
            <person name="Natvig D."/>
            <person name="Lalanne C."/>
            <person name="Gautier V."/>
            <person name="Ament-Velasquez S.L."/>
            <person name="Kruys A."/>
            <person name="Hutchinson M.I."/>
            <person name="Powell A.J."/>
            <person name="Barry K."/>
            <person name="Miller A.N."/>
            <person name="Grigoriev I.V."/>
            <person name="Debuchy R."/>
            <person name="Gladieux P."/>
            <person name="Thoren M.H."/>
            <person name="Johannesson H."/>
        </authorList>
    </citation>
    <scope>NUCLEOTIDE SEQUENCE</scope>
    <source>
        <strain evidence="2">CBS 955.72</strain>
    </source>
</reference>
<organism evidence="2 3">
    <name type="scientific">Lasiosphaeria hispida</name>
    <dbReference type="NCBI Taxonomy" id="260671"/>
    <lineage>
        <taxon>Eukaryota</taxon>
        <taxon>Fungi</taxon>
        <taxon>Dikarya</taxon>
        <taxon>Ascomycota</taxon>
        <taxon>Pezizomycotina</taxon>
        <taxon>Sordariomycetes</taxon>
        <taxon>Sordariomycetidae</taxon>
        <taxon>Sordariales</taxon>
        <taxon>Lasiosphaeriaceae</taxon>
        <taxon>Lasiosphaeria</taxon>
    </lineage>
</organism>
<protein>
    <submittedName>
        <fullName evidence="2">Uncharacterized protein</fullName>
    </submittedName>
</protein>
<reference evidence="2" key="1">
    <citation type="journal article" date="2023" name="Mol. Phylogenet. Evol.">
        <title>Genome-scale phylogeny and comparative genomics of the fungal order Sordariales.</title>
        <authorList>
            <person name="Hensen N."/>
            <person name="Bonometti L."/>
            <person name="Westerberg I."/>
            <person name="Brannstrom I.O."/>
            <person name="Guillou S."/>
            <person name="Cros-Aarteil S."/>
            <person name="Calhoun S."/>
            <person name="Haridas S."/>
            <person name="Kuo A."/>
            <person name="Mondo S."/>
            <person name="Pangilinan J."/>
            <person name="Riley R."/>
            <person name="LaButti K."/>
            <person name="Andreopoulos B."/>
            <person name="Lipzen A."/>
            <person name="Chen C."/>
            <person name="Yan M."/>
            <person name="Daum C."/>
            <person name="Ng V."/>
            <person name="Clum A."/>
            <person name="Steindorff A."/>
            <person name="Ohm R.A."/>
            <person name="Martin F."/>
            <person name="Silar P."/>
            <person name="Natvig D.O."/>
            <person name="Lalanne C."/>
            <person name="Gautier V."/>
            <person name="Ament-Velasquez S.L."/>
            <person name="Kruys A."/>
            <person name="Hutchinson M.I."/>
            <person name="Powell A.J."/>
            <person name="Barry K."/>
            <person name="Miller A.N."/>
            <person name="Grigoriev I.V."/>
            <person name="Debuchy R."/>
            <person name="Gladieux P."/>
            <person name="Hiltunen Thoren M."/>
            <person name="Johannesson H."/>
        </authorList>
    </citation>
    <scope>NUCLEOTIDE SEQUENCE</scope>
    <source>
        <strain evidence="2">CBS 955.72</strain>
    </source>
</reference>
<evidence type="ECO:0000313" key="2">
    <source>
        <dbReference type="EMBL" id="KAK3343544.1"/>
    </source>
</evidence>